<protein>
    <submittedName>
        <fullName evidence="7">Unannotated protein</fullName>
    </submittedName>
</protein>
<dbReference type="GO" id="GO:0016042">
    <property type="term" value="P:lipid catabolic process"/>
    <property type="evidence" value="ECO:0007669"/>
    <property type="project" value="UniProtKB-KW"/>
</dbReference>
<keyword evidence="4" id="KW-0812">Transmembrane</keyword>
<keyword evidence="1" id="KW-0378">Hydrolase</keyword>
<evidence type="ECO:0000256" key="1">
    <source>
        <dbReference type="ARBA" id="ARBA00022801"/>
    </source>
</evidence>
<dbReference type="Pfam" id="PF03403">
    <property type="entry name" value="PAF-AH_p_II"/>
    <property type="match status" value="1"/>
</dbReference>
<accession>A0A6J7RMN0</accession>
<keyword evidence="3" id="KW-0443">Lipid metabolism</keyword>
<dbReference type="EMBL" id="CAFBPM010000019">
    <property type="protein sequence ID" value="CAB5030099.1"/>
    <property type="molecule type" value="Genomic_DNA"/>
</dbReference>
<proteinExistence type="predicted"/>
<dbReference type="EMBL" id="CAFABE010000055">
    <property type="protein sequence ID" value="CAB4830914.1"/>
    <property type="molecule type" value="Genomic_DNA"/>
</dbReference>
<dbReference type="PANTHER" id="PTHR10272:SF0">
    <property type="entry name" value="PLATELET-ACTIVATING FACTOR ACETYLHYDROLASE"/>
    <property type="match status" value="1"/>
</dbReference>
<name>A0A6J7RMN0_9ZZZZ</name>
<reference evidence="7" key="1">
    <citation type="submission" date="2020-05" db="EMBL/GenBank/DDBJ databases">
        <authorList>
            <person name="Chiriac C."/>
            <person name="Salcher M."/>
            <person name="Ghai R."/>
            <person name="Kavagutti S V."/>
        </authorList>
    </citation>
    <scope>NUCLEOTIDE SEQUENCE</scope>
</reference>
<evidence type="ECO:0000256" key="4">
    <source>
        <dbReference type="SAM" id="Phobius"/>
    </source>
</evidence>
<evidence type="ECO:0000313" key="6">
    <source>
        <dbReference type="EMBL" id="CAB4862747.1"/>
    </source>
</evidence>
<keyword evidence="2" id="KW-0442">Lipid degradation</keyword>
<dbReference type="SUPFAM" id="SSF53474">
    <property type="entry name" value="alpha/beta-Hydrolases"/>
    <property type="match status" value="1"/>
</dbReference>
<evidence type="ECO:0000256" key="3">
    <source>
        <dbReference type="ARBA" id="ARBA00023098"/>
    </source>
</evidence>
<dbReference type="Gene3D" id="3.40.50.1820">
    <property type="entry name" value="alpha/beta hydrolase"/>
    <property type="match status" value="1"/>
</dbReference>
<keyword evidence="4" id="KW-0472">Membrane</keyword>
<feature type="transmembrane region" description="Helical" evidence="4">
    <location>
        <begin position="15"/>
        <end position="38"/>
    </location>
</feature>
<evidence type="ECO:0000256" key="2">
    <source>
        <dbReference type="ARBA" id="ARBA00022963"/>
    </source>
</evidence>
<organism evidence="7">
    <name type="scientific">freshwater metagenome</name>
    <dbReference type="NCBI Taxonomy" id="449393"/>
    <lineage>
        <taxon>unclassified sequences</taxon>
        <taxon>metagenomes</taxon>
        <taxon>ecological metagenomes</taxon>
    </lineage>
</organism>
<dbReference type="InterPro" id="IPR029058">
    <property type="entry name" value="AB_hydrolase_fold"/>
</dbReference>
<evidence type="ECO:0000313" key="5">
    <source>
        <dbReference type="EMBL" id="CAB4830914.1"/>
    </source>
</evidence>
<sequence length="412" mass="42358">MKHVATNVDRSRSPIVIPFAILGVLSILALCSIGLAMITSSVATAGGTGDAVPIVSNVNSTSFLDRGPFGVGETTLTLPGTSTPVEVWYPANASTYHGTPATYNVKNSLPASLQKAYASFAGVIYPSGGISNVPMAAGKYPVVVFSHGYAGFNTQSTYLTSHLASWGFVVAAPEHVDRDLTAVLNGFLTGKTSTAQSNDVADLEATILLMNSETTSSSSLFSNHLDMTRLGAVGHSAGGAAVEKLAVSDKQVDVFIGLAGASYGTFGQSATGAGATVPKVPGLLEYGTNDQVVVPSGMIKAYNALNQPKRLISILNAGHLVFSDICQLAPGQGGLIGIAKQINLPVPASLVPLGSDGCLAPNDPVTDDWPVVNQTVTAQLRWALGFDPTQAGLENLIGDIGTNTTADNVPQS</sequence>
<gene>
    <name evidence="5" type="ORF">UFOPK3164_01167</name>
    <name evidence="6" type="ORF">UFOPK3427_00292</name>
    <name evidence="7" type="ORF">UFOPK4112_01549</name>
</gene>
<dbReference type="PANTHER" id="PTHR10272">
    <property type="entry name" value="PLATELET-ACTIVATING FACTOR ACETYLHYDROLASE"/>
    <property type="match status" value="1"/>
</dbReference>
<keyword evidence="4" id="KW-1133">Transmembrane helix</keyword>
<dbReference type="AlphaFoldDB" id="A0A6J7RMN0"/>
<dbReference type="GO" id="GO:0003847">
    <property type="term" value="F:1-alkyl-2-acetylglycerophosphocholine esterase activity"/>
    <property type="evidence" value="ECO:0007669"/>
    <property type="project" value="TreeGrafter"/>
</dbReference>
<evidence type="ECO:0000313" key="7">
    <source>
        <dbReference type="EMBL" id="CAB5030099.1"/>
    </source>
</evidence>
<dbReference type="EMBL" id="CAFBLT010000001">
    <property type="protein sequence ID" value="CAB4862747.1"/>
    <property type="molecule type" value="Genomic_DNA"/>
</dbReference>